<dbReference type="PROSITE" id="PS51257">
    <property type="entry name" value="PROKAR_LIPOPROTEIN"/>
    <property type="match status" value="1"/>
</dbReference>
<dbReference type="Proteomes" id="UP001310022">
    <property type="component" value="Unassembled WGS sequence"/>
</dbReference>
<dbReference type="AlphaFoldDB" id="A0AAN4VZC1"/>
<keyword evidence="2" id="KW-1185">Reference proteome</keyword>
<name>A0AAN4VZC1_9BACT</name>
<protein>
    <recommendedName>
        <fullName evidence="3">DUF4270 domain-containing protein</fullName>
    </recommendedName>
</protein>
<dbReference type="InterPro" id="IPR025366">
    <property type="entry name" value="DUF4270"/>
</dbReference>
<organism evidence="1 2">
    <name type="scientific">Persicobacter diffluens</name>
    <dbReference type="NCBI Taxonomy" id="981"/>
    <lineage>
        <taxon>Bacteria</taxon>
        <taxon>Pseudomonadati</taxon>
        <taxon>Bacteroidota</taxon>
        <taxon>Cytophagia</taxon>
        <taxon>Cytophagales</taxon>
        <taxon>Persicobacteraceae</taxon>
        <taxon>Persicobacter</taxon>
    </lineage>
</organism>
<comment type="caution">
    <text evidence="1">The sequence shown here is derived from an EMBL/GenBank/DDBJ whole genome shotgun (WGS) entry which is preliminary data.</text>
</comment>
<gene>
    <name evidence="1" type="ORF">PEDI_27940</name>
</gene>
<dbReference type="Pfam" id="PF14092">
    <property type="entry name" value="DUF4270"/>
    <property type="match status" value="1"/>
</dbReference>
<dbReference type="EMBL" id="BQKE01000001">
    <property type="protein sequence ID" value="GJM62242.1"/>
    <property type="molecule type" value="Genomic_DNA"/>
</dbReference>
<evidence type="ECO:0008006" key="3">
    <source>
        <dbReference type="Google" id="ProtNLM"/>
    </source>
</evidence>
<sequence>MSLLGNKTFQPILGLIGALVLFFTSCQDSMNPSAGFNPGFDPTKTKYIEITIPIDLFRYDSVRTSVNQGRALVGSIQDDEFGSQKATVYSMMRRSSRIIPEDASYDSLTLNLSTIYGYGEVFDNPIRLGLHELTQTPDSTERPDRNFYTFDAVPYEANAIISRNLVIDQEDNTNAVDTTYSLRMPDGLGFSLFSYAQVEQEELEALQQTEFSKDFPGYALVDEAGTTNGMLGFNLDNSGLLVHYHTATDTAFASYSFSYFNTADTSFFANFTGMAQDYSQSAYPALQDTMRFIRINGEGDSGDGYLKAGAGVYAVLKMDSLMQNYLDTLGDGNAILVNSAELLIPYDDTEVTDEQRVPNPILIYKVDEDYRTFTSNLLPLDSFDPTLENAGDNVVRMSPNENKTYYKTPLTRYMQALITERMEEKNKLMLVPAPFHDQLEGLKFFGDEVIIRMYYTVVE</sequence>
<evidence type="ECO:0000313" key="2">
    <source>
        <dbReference type="Proteomes" id="UP001310022"/>
    </source>
</evidence>
<accession>A0AAN4VZC1</accession>
<evidence type="ECO:0000313" key="1">
    <source>
        <dbReference type="EMBL" id="GJM62242.1"/>
    </source>
</evidence>
<proteinExistence type="predicted"/>
<reference evidence="1 2" key="1">
    <citation type="submission" date="2021-12" db="EMBL/GenBank/DDBJ databases">
        <title>Genome sequencing of bacteria with rrn-lacking chromosome and rrn-plasmid.</title>
        <authorList>
            <person name="Anda M."/>
            <person name="Iwasaki W."/>
        </authorList>
    </citation>
    <scope>NUCLEOTIDE SEQUENCE [LARGE SCALE GENOMIC DNA]</scope>
    <source>
        <strain evidence="1 2">NBRC 15940</strain>
    </source>
</reference>